<gene>
    <name evidence="2" type="ORF">BECKLPF1236B_GA0070989_102910</name>
</gene>
<evidence type="ECO:0000313" key="2">
    <source>
        <dbReference type="EMBL" id="VFK12037.1"/>
    </source>
</evidence>
<feature type="domain" description="N-acetyltransferase" evidence="1">
    <location>
        <begin position="1"/>
        <end position="144"/>
    </location>
</feature>
<dbReference type="PROSITE" id="PS51186">
    <property type="entry name" value="GNAT"/>
    <property type="match status" value="1"/>
</dbReference>
<dbReference type="InterPro" id="IPR000182">
    <property type="entry name" value="GNAT_dom"/>
</dbReference>
<dbReference type="InterPro" id="IPR016181">
    <property type="entry name" value="Acyl_CoA_acyltransferase"/>
</dbReference>
<dbReference type="GO" id="GO:0016747">
    <property type="term" value="F:acyltransferase activity, transferring groups other than amino-acyl groups"/>
    <property type="evidence" value="ECO:0007669"/>
    <property type="project" value="InterPro"/>
</dbReference>
<dbReference type="AlphaFoldDB" id="A0A450W4S0"/>
<dbReference type="EMBL" id="CAADFK010000029">
    <property type="protein sequence ID" value="VFK12037.1"/>
    <property type="molecule type" value="Genomic_DNA"/>
</dbReference>
<dbReference type="SUPFAM" id="SSF55729">
    <property type="entry name" value="Acyl-CoA N-acyltransferases (Nat)"/>
    <property type="match status" value="1"/>
</dbReference>
<reference evidence="2" key="1">
    <citation type="submission" date="2019-02" db="EMBL/GenBank/DDBJ databases">
        <authorList>
            <person name="Gruber-Vodicka R. H."/>
            <person name="Seah K. B. B."/>
        </authorList>
    </citation>
    <scope>NUCLEOTIDE SEQUENCE</scope>
    <source>
        <strain evidence="2">BECK_S313</strain>
    </source>
</reference>
<protein>
    <recommendedName>
        <fullName evidence="1">N-acetyltransferase domain-containing protein</fullName>
    </recommendedName>
</protein>
<name>A0A450W4S0_9GAMM</name>
<accession>A0A450W4S0</accession>
<dbReference type="Gene3D" id="3.40.630.30">
    <property type="match status" value="1"/>
</dbReference>
<evidence type="ECO:0000259" key="1">
    <source>
        <dbReference type="PROSITE" id="PS51186"/>
    </source>
</evidence>
<sequence length="158" mass="18027">MHIIDFEPEHLSALRIREETHGLSPAGLAAYAEKLKNGGLTMKDSEEILCCAGVLPLWEGLGVAWAFVDAERPRRRALAFHRAIVRYLETIRARGQYRRIQTTCLARDAAARRWLRMIGFREECVLEKYAPDGEAHVLYAFFGESREDGRGVDRAIRQ</sequence>
<proteinExistence type="predicted"/>
<organism evidence="2">
    <name type="scientific">Candidatus Kentrum sp. LPFa</name>
    <dbReference type="NCBI Taxonomy" id="2126335"/>
    <lineage>
        <taxon>Bacteria</taxon>
        <taxon>Pseudomonadati</taxon>
        <taxon>Pseudomonadota</taxon>
        <taxon>Gammaproteobacteria</taxon>
        <taxon>Candidatus Kentrum</taxon>
    </lineage>
</organism>